<dbReference type="AlphaFoldDB" id="A0A7I8KXY0"/>
<gene>
    <name evidence="2" type="ORF">SI8410_09013341</name>
</gene>
<evidence type="ECO:0000313" key="2">
    <source>
        <dbReference type="EMBL" id="CAA7402663.1"/>
    </source>
</evidence>
<name>A0A7I8KXY0_SPIIN</name>
<evidence type="ECO:0000256" key="1">
    <source>
        <dbReference type="SAM" id="MobiDB-lite"/>
    </source>
</evidence>
<feature type="region of interest" description="Disordered" evidence="1">
    <location>
        <begin position="19"/>
        <end position="56"/>
    </location>
</feature>
<dbReference type="Proteomes" id="UP000663760">
    <property type="component" value="Chromosome 9"/>
</dbReference>
<protein>
    <submittedName>
        <fullName evidence="2">Uncharacterized protein</fullName>
    </submittedName>
</protein>
<dbReference type="EMBL" id="LR746272">
    <property type="protein sequence ID" value="CAA7402663.1"/>
    <property type="molecule type" value="Genomic_DNA"/>
</dbReference>
<proteinExistence type="predicted"/>
<organism evidence="2 3">
    <name type="scientific">Spirodela intermedia</name>
    <name type="common">Intermediate duckweed</name>
    <dbReference type="NCBI Taxonomy" id="51605"/>
    <lineage>
        <taxon>Eukaryota</taxon>
        <taxon>Viridiplantae</taxon>
        <taxon>Streptophyta</taxon>
        <taxon>Embryophyta</taxon>
        <taxon>Tracheophyta</taxon>
        <taxon>Spermatophyta</taxon>
        <taxon>Magnoliopsida</taxon>
        <taxon>Liliopsida</taxon>
        <taxon>Araceae</taxon>
        <taxon>Lemnoideae</taxon>
        <taxon>Spirodela</taxon>
    </lineage>
</organism>
<reference evidence="2" key="1">
    <citation type="submission" date="2020-02" db="EMBL/GenBank/DDBJ databases">
        <authorList>
            <person name="Scholz U."/>
            <person name="Mascher M."/>
            <person name="Fiebig A."/>
        </authorList>
    </citation>
    <scope>NUCLEOTIDE SEQUENCE</scope>
</reference>
<accession>A0A7I8KXY0</accession>
<evidence type="ECO:0000313" key="3">
    <source>
        <dbReference type="Proteomes" id="UP000663760"/>
    </source>
</evidence>
<keyword evidence="3" id="KW-1185">Reference proteome</keyword>
<sequence>MPSPWEVTKLSSLWKTDPPRGFTITSTTPACRRPGKTDPPWVFLGAGENSEKMRSS</sequence>